<dbReference type="PANTHER" id="PTHR35144:SF2">
    <property type="entry name" value="MEIOSIS-SPECIFIC TRANSCRIPTION FACTOR NDT80"/>
    <property type="match status" value="1"/>
</dbReference>
<organism evidence="6">
    <name type="scientific">Dissoconium aciculare CBS 342.82</name>
    <dbReference type="NCBI Taxonomy" id="1314786"/>
    <lineage>
        <taxon>Eukaryota</taxon>
        <taxon>Fungi</taxon>
        <taxon>Dikarya</taxon>
        <taxon>Ascomycota</taxon>
        <taxon>Pezizomycotina</taxon>
        <taxon>Dothideomycetes</taxon>
        <taxon>Dothideomycetidae</taxon>
        <taxon>Mycosphaerellales</taxon>
        <taxon>Dissoconiaceae</taxon>
        <taxon>Dissoconium</taxon>
    </lineage>
</organism>
<dbReference type="InterPro" id="IPR037141">
    <property type="entry name" value="NDT80_DNA-bd_dom_sf"/>
</dbReference>
<dbReference type="Pfam" id="PF05224">
    <property type="entry name" value="NDT80_PhoG"/>
    <property type="match status" value="1"/>
</dbReference>
<dbReference type="PANTHER" id="PTHR35144">
    <property type="entry name" value="MEIOSIS-SPECIFIC TRANSCRIPTION FACTOR NDT80"/>
    <property type="match status" value="1"/>
</dbReference>
<feature type="compositionally biased region" description="Polar residues" evidence="3">
    <location>
        <begin position="20"/>
        <end position="33"/>
    </location>
</feature>
<dbReference type="RefSeq" id="XP_033456033.1">
    <property type="nucleotide sequence ID" value="XM_033608981.1"/>
</dbReference>
<protein>
    <submittedName>
        <fullName evidence="6">P53-like transcription factor</fullName>
    </submittedName>
</protein>
<dbReference type="GO" id="GO:0003700">
    <property type="term" value="F:DNA-binding transcription factor activity"/>
    <property type="evidence" value="ECO:0007669"/>
    <property type="project" value="UniProtKB-UniRule"/>
</dbReference>
<dbReference type="InterPro" id="IPR024061">
    <property type="entry name" value="NDT80_DNA-bd_dom"/>
</dbReference>
<feature type="region of interest" description="Disordered" evidence="3">
    <location>
        <begin position="20"/>
        <end position="94"/>
    </location>
</feature>
<dbReference type="InterPro" id="IPR052605">
    <property type="entry name" value="Fungal_trans_regulator"/>
</dbReference>
<gene>
    <name evidence="6" type="ORF">K489DRAFT_85651</name>
</gene>
<evidence type="ECO:0000313" key="6">
    <source>
        <dbReference type="RefSeq" id="XP_033456033.1"/>
    </source>
</evidence>
<evidence type="ECO:0000256" key="2">
    <source>
        <dbReference type="PROSITE-ProRule" id="PRU00850"/>
    </source>
</evidence>
<dbReference type="OrthoDB" id="2288358at2759"/>
<evidence type="ECO:0000256" key="3">
    <source>
        <dbReference type="SAM" id="MobiDB-lite"/>
    </source>
</evidence>
<keyword evidence="1 2" id="KW-0238">DNA-binding</keyword>
<feature type="region of interest" description="Disordered" evidence="3">
    <location>
        <begin position="593"/>
        <end position="616"/>
    </location>
</feature>
<dbReference type="GeneID" id="54366782"/>
<dbReference type="AlphaFoldDB" id="A0A6J3LWI1"/>
<reference evidence="6" key="3">
    <citation type="submission" date="2025-08" db="UniProtKB">
        <authorList>
            <consortium name="RefSeq"/>
        </authorList>
    </citation>
    <scope>IDENTIFICATION</scope>
    <source>
        <strain evidence="6">CBS 342.82</strain>
    </source>
</reference>
<sequence>MSTMHSSVLPQSSDTSFDYFAQSSLPLTSQPSARDSRTPRTLPAPPSSSPSAQRSRRQGAIQRRSRSRSVTSSRRSRANTPQPQEAVMPPSGAFSYKPTKHLADMYCNGRRVLPMLNVRQHKSFDIAPDESKYVGYRRNYFCLDTAYHLELQPTPENPHERELARGHITVNDHIVKAFAISISGIDNSHSGKVVELVQFSPKRDHGKKGRPPLHRVAPTLSEFVSPLGNGPAAHALRSSSYAEGPILQYQDARDPCQLDKSLYGHGEEVPDGTVTNHTWERIQFKNATANNGRRRQNQQAFMVVVTLWADIRETRENGRTPYWLPVAKCHSDEVVIRGRSPNHYHPKGGGASAAASASISRMQLEAPTPQAMGLGSGMRLSAGHRSHAHFPALTNSHHATNTVGNFRGQAFSSNNESTFGQLRTHWSDTGAYPSANAHHYGGAAQPFDPSRGADRDWESGSEPSMPMELDPLLEEAGPAETIESPSLFDGSRRRSSSLSHSAFSPSIAGTPFTVFSPHDLSALAESPCALATSPRSDAWGSIEGMRPMDLAAAADHDASPFSPAGHDWTADLEDGFGDASILLVSPTLAATAAPEHLSSPSYPRLDGAAASPQSEH</sequence>
<dbReference type="Proteomes" id="UP000504637">
    <property type="component" value="Unplaced"/>
</dbReference>
<keyword evidence="5" id="KW-1185">Reference proteome</keyword>
<feature type="domain" description="NDT80" evidence="4">
    <location>
        <begin position="44"/>
        <end position="348"/>
    </location>
</feature>
<dbReference type="InterPro" id="IPR008967">
    <property type="entry name" value="p53-like_TF_DNA-bd_sf"/>
</dbReference>
<feature type="DNA-binding region" description="NDT80" evidence="2">
    <location>
        <begin position="44"/>
        <end position="348"/>
    </location>
</feature>
<dbReference type="GO" id="GO:0045944">
    <property type="term" value="P:positive regulation of transcription by RNA polymerase II"/>
    <property type="evidence" value="ECO:0007669"/>
    <property type="project" value="TreeGrafter"/>
</dbReference>
<accession>A0A6J3LWI1</accession>
<dbReference type="GO" id="GO:0003677">
    <property type="term" value="F:DNA binding"/>
    <property type="evidence" value="ECO:0007669"/>
    <property type="project" value="UniProtKB-KW"/>
</dbReference>
<name>A0A6J3LWI1_9PEZI</name>
<evidence type="ECO:0000313" key="5">
    <source>
        <dbReference type="Proteomes" id="UP000504637"/>
    </source>
</evidence>
<dbReference type="GO" id="GO:0000228">
    <property type="term" value="C:nuclear chromosome"/>
    <property type="evidence" value="ECO:0007669"/>
    <property type="project" value="TreeGrafter"/>
</dbReference>
<proteinExistence type="predicted"/>
<dbReference type="Gene3D" id="2.60.40.1390">
    <property type="entry name" value="NDT80 DNA-binding domain"/>
    <property type="match status" value="1"/>
</dbReference>
<dbReference type="SUPFAM" id="SSF49417">
    <property type="entry name" value="p53-like transcription factors"/>
    <property type="match status" value="1"/>
</dbReference>
<evidence type="ECO:0000256" key="1">
    <source>
        <dbReference type="ARBA" id="ARBA00023125"/>
    </source>
</evidence>
<feature type="region of interest" description="Disordered" evidence="3">
    <location>
        <begin position="442"/>
        <end position="467"/>
    </location>
</feature>
<dbReference type="GO" id="GO:0051321">
    <property type="term" value="P:meiotic cell cycle"/>
    <property type="evidence" value="ECO:0007669"/>
    <property type="project" value="TreeGrafter"/>
</dbReference>
<evidence type="ECO:0000259" key="4">
    <source>
        <dbReference type="PROSITE" id="PS51517"/>
    </source>
</evidence>
<reference evidence="6" key="2">
    <citation type="submission" date="2020-04" db="EMBL/GenBank/DDBJ databases">
        <authorList>
            <consortium name="NCBI Genome Project"/>
        </authorList>
    </citation>
    <scope>NUCLEOTIDE SEQUENCE</scope>
    <source>
        <strain evidence="6">CBS 342.82</strain>
    </source>
</reference>
<dbReference type="PROSITE" id="PS51517">
    <property type="entry name" value="NDT80"/>
    <property type="match status" value="1"/>
</dbReference>
<reference evidence="6" key="1">
    <citation type="submission" date="2020-01" db="EMBL/GenBank/DDBJ databases">
        <authorList>
            <consortium name="DOE Joint Genome Institute"/>
            <person name="Haridas S."/>
            <person name="Albert R."/>
            <person name="Binder M."/>
            <person name="Bloem J."/>
            <person name="Labutti K."/>
            <person name="Salamov A."/>
            <person name="Andreopoulos B."/>
            <person name="Baker S.E."/>
            <person name="Barry K."/>
            <person name="Bills G."/>
            <person name="Bluhm B.H."/>
            <person name="Cannon C."/>
            <person name="Castanera R."/>
            <person name="Culley D.E."/>
            <person name="Daum C."/>
            <person name="Ezra D."/>
            <person name="Gonzalez J.B."/>
            <person name="Henrissat B."/>
            <person name="Kuo A."/>
            <person name="Liang C."/>
            <person name="Lipzen A."/>
            <person name="Lutzoni F."/>
            <person name="Magnuson J."/>
            <person name="Mondo S."/>
            <person name="Nolan M."/>
            <person name="Ohm R."/>
            <person name="Pangilinan J."/>
            <person name="Park H.-J."/>
            <person name="Ramirez L."/>
            <person name="Alfaro M."/>
            <person name="Sun H."/>
            <person name="Tritt A."/>
            <person name="Yoshinaga Y."/>
            <person name="Zwiers L.-H."/>
            <person name="Turgeon B.G."/>
            <person name="Goodwin S.B."/>
            <person name="Spatafora J.W."/>
            <person name="Crous P.W."/>
            <person name="Grigoriev I.V."/>
        </authorList>
    </citation>
    <scope>NUCLEOTIDE SEQUENCE</scope>
    <source>
        <strain evidence="6">CBS 342.82</strain>
    </source>
</reference>